<keyword evidence="1" id="KW-0808">Transferase</keyword>
<dbReference type="GO" id="GO:0004674">
    <property type="term" value="F:protein serine/threonine kinase activity"/>
    <property type="evidence" value="ECO:0007669"/>
    <property type="project" value="UniProtKB-KW"/>
</dbReference>
<keyword evidence="1" id="KW-0418">Kinase</keyword>
<dbReference type="SUPFAM" id="SSF56112">
    <property type="entry name" value="Protein kinase-like (PK-like)"/>
    <property type="match status" value="1"/>
</dbReference>
<name>A0A7J3XZF2_9CREN</name>
<accession>A0A7J3XZF2</accession>
<sequence>MNRPDNYVSRVLCFPHVQCRELDERLKKLVDAGFTSLVEEGMLFLGMRVLGKGYSSIVVLAENRDYGLGALKVRRLDSRRESLIGEALMLSEASKLGVAPKVFWYDADFIFMEYLNPSRCQPFTQVLTKVLEEGGLEELKILISKVFETIYILDKKGLYHRELNRPGTHIMICGESVRIIDWESASSVGRPSGLAQVVSFLLYRYKYSDMIRERLGVKVDLVKRKLREYKNTLSENDFEAIKLYFGLTR</sequence>
<dbReference type="AlphaFoldDB" id="A0A7J3XZF2"/>
<keyword evidence="1" id="KW-0723">Serine/threonine-protein kinase</keyword>
<dbReference type="EMBL" id="DRYK01000061">
    <property type="protein sequence ID" value="HHP68067.1"/>
    <property type="molecule type" value="Genomic_DNA"/>
</dbReference>
<reference evidence="1" key="1">
    <citation type="journal article" date="2020" name="mSystems">
        <title>Genome- and Community-Level Interaction Insights into Carbon Utilization and Element Cycling Functions of Hydrothermarchaeota in Hydrothermal Sediment.</title>
        <authorList>
            <person name="Zhou Z."/>
            <person name="Liu Y."/>
            <person name="Xu W."/>
            <person name="Pan J."/>
            <person name="Luo Z.H."/>
            <person name="Li M."/>
        </authorList>
    </citation>
    <scope>NUCLEOTIDE SEQUENCE [LARGE SCALE GENOMIC DNA]</scope>
    <source>
        <strain evidence="1">SpSt-110</strain>
    </source>
</reference>
<dbReference type="InterPro" id="IPR011009">
    <property type="entry name" value="Kinase-like_dom_sf"/>
</dbReference>
<comment type="caution">
    <text evidence="1">The sequence shown here is derived from an EMBL/GenBank/DDBJ whole genome shotgun (WGS) entry which is preliminary data.</text>
</comment>
<gene>
    <name evidence="1" type="ORF">ENM60_04700</name>
</gene>
<evidence type="ECO:0000313" key="1">
    <source>
        <dbReference type="EMBL" id="HHP68067.1"/>
    </source>
</evidence>
<proteinExistence type="predicted"/>
<protein>
    <submittedName>
        <fullName evidence="1">Serine/threonine protein kinase</fullName>
    </submittedName>
</protein>
<organism evidence="1">
    <name type="scientific">Thermogladius calderae</name>
    <dbReference type="NCBI Taxonomy" id="1200300"/>
    <lineage>
        <taxon>Archaea</taxon>
        <taxon>Thermoproteota</taxon>
        <taxon>Thermoprotei</taxon>
        <taxon>Desulfurococcales</taxon>
        <taxon>Desulfurococcaceae</taxon>
        <taxon>Thermogladius</taxon>
    </lineage>
</organism>